<feature type="transmembrane region" description="Helical" evidence="5">
    <location>
        <begin position="267"/>
        <end position="285"/>
    </location>
</feature>
<dbReference type="InterPro" id="IPR036259">
    <property type="entry name" value="MFS_trans_sf"/>
</dbReference>
<feature type="transmembrane region" description="Helical" evidence="5">
    <location>
        <begin position="151"/>
        <end position="173"/>
    </location>
</feature>
<evidence type="ECO:0000256" key="6">
    <source>
        <dbReference type="SAM" id="SignalP"/>
    </source>
</evidence>
<dbReference type="SUPFAM" id="SSF103473">
    <property type="entry name" value="MFS general substrate transporter"/>
    <property type="match status" value="1"/>
</dbReference>
<feature type="transmembrane region" description="Helical" evidence="5">
    <location>
        <begin position="314"/>
        <end position="333"/>
    </location>
</feature>
<feature type="transmembrane region" description="Helical" evidence="5">
    <location>
        <begin position="32"/>
        <end position="51"/>
    </location>
</feature>
<protein>
    <submittedName>
        <fullName evidence="8">MFS general substrate transporter</fullName>
    </submittedName>
</protein>
<dbReference type="GO" id="GO:0022857">
    <property type="term" value="F:transmembrane transporter activity"/>
    <property type="evidence" value="ECO:0007669"/>
    <property type="project" value="InterPro"/>
</dbReference>
<feature type="transmembrane region" description="Helical" evidence="5">
    <location>
        <begin position="63"/>
        <end position="82"/>
    </location>
</feature>
<dbReference type="Proteomes" id="UP000250043">
    <property type="component" value="Unassembled WGS sequence"/>
</dbReference>
<evidence type="ECO:0000313" key="8">
    <source>
        <dbReference type="EMBL" id="OCH88038.1"/>
    </source>
</evidence>
<keyword evidence="2 5" id="KW-0812">Transmembrane</keyword>
<reference evidence="8 9" key="1">
    <citation type="submission" date="2016-07" db="EMBL/GenBank/DDBJ databases">
        <title>Draft genome of the white-rot fungus Obba rivulosa 3A-2.</title>
        <authorList>
            <consortium name="DOE Joint Genome Institute"/>
            <person name="Miettinen O."/>
            <person name="Riley R."/>
            <person name="Acob R."/>
            <person name="Barry K."/>
            <person name="Cullen D."/>
            <person name="De Vries R."/>
            <person name="Hainaut M."/>
            <person name="Hatakka A."/>
            <person name="Henrissat B."/>
            <person name="Hilden K."/>
            <person name="Kuo R."/>
            <person name="Labutti K."/>
            <person name="Lipzen A."/>
            <person name="Makela M.R."/>
            <person name="Sandor L."/>
            <person name="Spatafora J.W."/>
            <person name="Grigoriev I.V."/>
            <person name="Hibbett D.S."/>
        </authorList>
    </citation>
    <scope>NUCLEOTIDE SEQUENCE [LARGE SCALE GENOMIC DNA]</scope>
    <source>
        <strain evidence="8 9">3A-2</strain>
    </source>
</reference>
<feature type="chain" id="PRO_5034446026" evidence="6">
    <location>
        <begin position="19"/>
        <end position="425"/>
    </location>
</feature>
<evidence type="ECO:0000256" key="5">
    <source>
        <dbReference type="SAM" id="Phobius"/>
    </source>
</evidence>
<keyword evidence="6" id="KW-0732">Signal</keyword>
<evidence type="ECO:0000256" key="3">
    <source>
        <dbReference type="ARBA" id="ARBA00022989"/>
    </source>
</evidence>
<name>A0A8E2ANN2_9APHY</name>
<sequence>MSLIVSLFLAILKNSAMGTALLTIVQDIHGSQFLWVLIVYGLTSAALVPLSGSFAEIFGRRPMMLLALFLFAAGSAIGGAAQNMNMLLAARAIQGAGGGSIFALTQIILLDIVTLKERGKYSRLFGFTWAIVDGIVPVVEGGLAKQTTWCWLFYLNIPIAGAAMFLILLIIRLPTPSGTLAEKVRKIDVIGQILVMAHVLTPLVIGLVRLVVFGVYEAFWCPNPIVSHFSHFGDASSYVQIFLVIFIFTNYIYYLSVYYQVCKDASSIAFSVDIFLIAFTITLISVIAGASAGWALTIVGFGLLSTIRENTSHATLIGFQILPSFGIGLVYYTTLFSVLAPLPITLNAHALSLSIYLHAFAQVWGVTLGGTILQNGLKHKLSAIFTSVFDTDTGVAYSIIPQIPHLQKPFKDQVRATFAQSLAKN</sequence>
<gene>
    <name evidence="8" type="ORF">OBBRIDRAFT_813846</name>
</gene>
<evidence type="ECO:0000256" key="2">
    <source>
        <dbReference type="ARBA" id="ARBA00022692"/>
    </source>
</evidence>
<feature type="domain" description="Major facilitator superfamily (MFS) profile" evidence="7">
    <location>
        <begin position="1"/>
        <end position="404"/>
    </location>
</feature>
<dbReference type="GO" id="GO:0005886">
    <property type="term" value="C:plasma membrane"/>
    <property type="evidence" value="ECO:0007669"/>
    <property type="project" value="TreeGrafter"/>
</dbReference>
<comment type="subcellular location">
    <subcellularLocation>
        <location evidence="1">Membrane</location>
        <topology evidence="1">Multi-pass membrane protein</topology>
    </subcellularLocation>
</comment>
<dbReference type="Pfam" id="PF07690">
    <property type="entry name" value="MFS_1"/>
    <property type="match status" value="1"/>
</dbReference>
<evidence type="ECO:0000259" key="7">
    <source>
        <dbReference type="PROSITE" id="PS50850"/>
    </source>
</evidence>
<dbReference type="PANTHER" id="PTHR23501:SF102">
    <property type="entry name" value="DRUG TRANSPORTER, PUTATIVE (AFU_ORTHOLOGUE AFUA_3G08530)-RELATED"/>
    <property type="match status" value="1"/>
</dbReference>
<feature type="transmembrane region" description="Helical" evidence="5">
    <location>
        <begin position="88"/>
        <end position="109"/>
    </location>
</feature>
<dbReference type="InterPro" id="IPR020846">
    <property type="entry name" value="MFS_dom"/>
</dbReference>
<dbReference type="InterPro" id="IPR011701">
    <property type="entry name" value="MFS"/>
</dbReference>
<feature type="transmembrane region" description="Helical" evidence="5">
    <location>
        <begin position="193"/>
        <end position="216"/>
    </location>
</feature>
<feature type="signal peptide" evidence="6">
    <location>
        <begin position="1"/>
        <end position="18"/>
    </location>
</feature>
<accession>A0A8E2ANN2</accession>
<dbReference type="OrthoDB" id="3437016at2759"/>
<evidence type="ECO:0000256" key="4">
    <source>
        <dbReference type="ARBA" id="ARBA00023136"/>
    </source>
</evidence>
<keyword evidence="3 5" id="KW-1133">Transmembrane helix</keyword>
<feature type="transmembrane region" description="Helical" evidence="5">
    <location>
        <begin position="121"/>
        <end position="139"/>
    </location>
</feature>
<evidence type="ECO:0000256" key="1">
    <source>
        <dbReference type="ARBA" id="ARBA00004141"/>
    </source>
</evidence>
<keyword evidence="4 5" id="KW-0472">Membrane</keyword>
<feature type="transmembrane region" description="Helical" evidence="5">
    <location>
        <begin position="353"/>
        <end position="373"/>
    </location>
</feature>
<dbReference type="PANTHER" id="PTHR23501">
    <property type="entry name" value="MAJOR FACILITATOR SUPERFAMILY"/>
    <property type="match status" value="1"/>
</dbReference>
<dbReference type="Gene3D" id="1.20.1720.10">
    <property type="entry name" value="Multidrug resistance protein D"/>
    <property type="match status" value="1"/>
</dbReference>
<keyword evidence="9" id="KW-1185">Reference proteome</keyword>
<dbReference type="PROSITE" id="PS50850">
    <property type="entry name" value="MFS"/>
    <property type="match status" value="1"/>
</dbReference>
<evidence type="ECO:0000313" key="9">
    <source>
        <dbReference type="Proteomes" id="UP000250043"/>
    </source>
</evidence>
<feature type="transmembrane region" description="Helical" evidence="5">
    <location>
        <begin position="236"/>
        <end position="255"/>
    </location>
</feature>
<proteinExistence type="predicted"/>
<dbReference type="EMBL" id="KV722464">
    <property type="protein sequence ID" value="OCH88038.1"/>
    <property type="molecule type" value="Genomic_DNA"/>
</dbReference>
<dbReference type="AlphaFoldDB" id="A0A8E2ANN2"/>
<organism evidence="8 9">
    <name type="scientific">Obba rivulosa</name>
    <dbReference type="NCBI Taxonomy" id="1052685"/>
    <lineage>
        <taxon>Eukaryota</taxon>
        <taxon>Fungi</taxon>
        <taxon>Dikarya</taxon>
        <taxon>Basidiomycota</taxon>
        <taxon>Agaricomycotina</taxon>
        <taxon>Agaricomycetes</taxon>
        <taxon>Polyporales</taxon>
        <taxon>Gelatoporiaceae</taxon>
        <taxon>Obba</taxon>
    </lineage>
</organism>